<dbReference type="SUPFAM" id="SSF52540">
    <property type="entry name" value="P-loop containing nucleoside triphosphate hydrolases"/>
    <property type="match status" value="1"/>
</dbReference>
<dbReference type="AlphaFoldDB" id="A0A368W6L6"/>
<evidence type="ECO:0000313" key="6">
    <source>
        <dbReference type="Proteomes" id="UP000252415"/>
    </source>
</evidence>
<dbReference type="InterPro" id="IPR050773">
    <property type="entry name" value="CbxX/CfxQ_RuBisCO_ESX"/>
</dbReference>
<dbReference type="InterPro" id="IPR000641">
    <property type="entry name" value="CbxX/CfxQ"/>
</dbReference>
<dbReference type="PANTHER" id="PTHR43392">
    <property type="entry name" value="AAA-TYPE ATPASE FAMILY PROTEIN / ANKYRIN REPEAT FAMILY PROTEIN"/>
    <property type="match status" value="1"/>
</dbReference>
<dbReference type="SMART" id="SM00382">
    <property type="entry name" value="AAA"/>
    <property type="match status" value="1"/>
</dbReference>
<comment type="similarity">
    <text evidence="1">Belongs to the CbxX/CfxQ family.</text>
</comment>
<proteinExistence type="inferred from homology"/>
<gene>
    <name evidence="5" type="ORF">DFP97_102174</name>
</gene>
<evidence type="ECO:0000313" key="5">
    <source>
        <dbReference type="EMBL" id="RCW50982.1"/>
    </source>
</evidence>
<reference evidence="5 6" key="1">
    <citation type="submission" date="2018-07" db="EMBL/GenBank/DDBJ databases">
        <title>Genomic Encyclopedia of Type Strains, Phase III (KMG-III): the genomes of soil and plant-associated and newly described type strains.</title>
        <authorList>
            <person name="Whitman W."/>
        </authorList>
    </citation>
    <scope>NUCLEOTIDE SEQUENCE [LARGE SCALE GENOMIC DNA]</scope>
    <source>
        <strain evidence="5 6">CECT 7506</strain>
    </source>
</reference>
<dbReference type="InterPro" id="IPR041627">
    <property type="entry name" value="AAA_lid_6"/>
</dbReference>
<feature type="domain" description="AAA+ ATPase" evidence="4">
    <location>
        <begin position="99"/>
        <end position="237"/>
    </location>
</feature>
<dbReference type="Gene3D" id="3.40.50.300">
    <property type="entry name" value="P-loop containing nucleotide triphosphate hydrolases"/>
    <property type="match status" value="1"/>
</dbReference>
<name>A0A368W6L6_9BACL</name>
<organism evidence="5 6">
    <name type="scientific">Paenibacillus prosopidis</name>
    <dbReference type="NCBI Taxonomy" id="630520"/>
    <lineage>
        <taxon>Bacteria</taxon>
        <taxon>Bacillati</taxon>
        <taxon>Bacillota</taxon>
        <taxon>Bacilli</taxon>
        <taxon>Bacillales</taxon>
        <taxon>Paenibacillaceae</taxon>
        <taxon>Paenibacillus</taxon>
    </lineage>
</organism>
<evidence type="ECO:0000256" key="2">
    <source>
        <dbReference type="ARBA" id="ARBA00022741"/>
    </source>
</evidence>
<dbReference type="InterPro" id="IPR003959">
    <property type="entry name" value="ATPase_AAA_core"/>
</dbReference>
<evidence type="ECO:0000259" key="4">
    <source>
        <dbReference type="SMART" id="SM00382"/>
    </source>
</evidence>
<sequence>MNGHVISGPGNGTGRPSRQINVVLRSQETFQAGASAHALEAEPLPAVKPLPSVDHYADIQKELEPMVGMDNVKSLVYEIYALLYISRMRSEAGLFGGSHVYHMIFKGNPGTGKTTIARIVAKLFQKMGVLTKGHLIEVERADLVGEYIGHTAQKTRDLVRKAIGGVLFIDEAYSLARGGEKDFGKEAIDTLVKAMEDHKNQFVLILAGYPAEIDDFLLTNPGLPSRFPIQIEFPDYTVDQLIQISELMAKERDYIMQPQTIFKLRQHLMQEKQSTMFSFSNARYVRNSIEKAIRYQAVRLLNQYANSVPAKQELMTIRPEDLKWDTKT</sequence>
<comment type="caution">
    <text evidence="5">The sequence shown here is derived from an EMBL/GenBank/DDBJ whole genome shotgun (WGS) entry which is preliminary data.</text>
</comment>
<dbReference type="Pfam" id="PF17866">
    <property type="entry name" value="AAA_lid_6"/>
    <property type="match status" value="1"/>
</dbReference>
<dbReference type="PRINTS" id="PR00819">
    <property type="entry name" value="CBXCFQXSUPER"/>
</dbReference>
<keyword evidence="2" id="KW-0547">Nucleotide-binding</keyword>
<dbReference type="FunFam" id="3.40.50.300:FF:000216">
    <property type="entry name" value="Type VII secretion ATPase EccA"/>
    <property type="match status" value="1"/>
</dbReference>
<evidence type="ECO:0000256" key="3">
    <source>
        <dbReference type="ARBA" id="ARBA00022840"/>
    </source>
</evidence>
<dbReference type="Pfam" id="PF00004">
    <property type="entry name" value="AAA"/>
    <property type="match status" value="1"/>
</dbReference>
<dbReference type="OrthoDB" id="9806903at2"/>
<dbReference type="GO" id="GO:0016887">
    <property type="term" value="F:ATP hydrolysis activity"/>
    <property type="evidence" value="ECO:0007669"/>
    <property type="project" value="InterPro"/>
</dbReference>
<dbReference type="CDD" id="cd00009">
    <property type="entry name" value="AAA"/>
    <property type="match status" value="1"/>
</dbReference>
<evidence type="ECO:0000256" key="1">
    <source>
        <dbReference type="ARBA" id="ARBA00010378"/>
    </source>
</evidence>
<dbReference type="Proteomes" id="UP000252415">
    <property type="component" value="Unassembled WGS sequence"/>
</dbReference>
<accession>A0A368W6L6</accession>
<dbReference type="EMBL" id="QPJD01000002">
    <property type="protein sequence ID" value="RCW50982.1"/>
    <property type="molecule type" value="Genomic_DNA"/>
</dbReference>
<keyword evidence="6" id="KW-1185">Reference proteome</keyword>
<dbReference type="InterPro" id="IPR003593">
    <property type="entry name" value="AAA+_ATPase"/>
</dbReference>
<dbReference type="GO" id="GO:0005524">
    <property type="term" value="F:ATP binding"/>
    <property type="evidence" value="ECO:0007669"/>
    <property type="project" value="UniProtKB-KW"/>
</dbReference>
<dbReference type="RefSeq" id="WP_114378490.1">
    <property type="nucleotide sequence ID" value="NZ_QPJD01000002.1"/>
</dbReference>
<dbReference type="PANTHER" id="PTHR43392:SF2">
    <property type="entry name" value="AAA-TYPE ATPASE FAMILY PROTEIN _ ANKYRIN REPEAT FAMILY PROTEIN"/>
    <property type="match status" value="1"/>
</dbReference>
<dbReference type="Gene3D" id="1.10.8.60">
    <property type="match status" value="1"/>
</dbReference>
<protein>
    <submittedName>
        <fullName evidence="5">Stage V sporulation protein K</fullName>
    </submittedName>
</protein>
<dbReference type="InterPro" id="IPR027417">
    <property type="entry name" value="P-loop_NTPase"/>
</dbReference>
<keyword evidence="3" id="KW-0067">ATP-binding</keyword>